<evidence type="ECO:0000256" key="5">
    <source>
        <dbReference type="ARBA" id="ARBA00023049"/>
    </source>
</evidence>
<feature type="domain" description="MPN" evidence="7">
    <location>
        <begin position="92"/>
        <end position="219"/>
    </location>
</feature>
<protein>
    <submittedName>
        <fullName evidence="8">DNA repair protein RadC</fullName>
    </submittedName>
</protein>
<dbReference type="NCBIfam" id="NF000642">
    <property type="entry name" value="PRK00024.1"/>
    <property type="match status" value="1"/>
</dbReference>
<organism evidence="8 9">
    <name type="scientific">Candidatus Desulfatibia profunda</name>
    <dbReference type="NCBI Taxonomy" id="2841695"/>
    <lineage>
        <taxon>Bacteria</taxon>
        <taxon>Pseudomonadati</taxon>
        <taxon>Thermodesulfobacteriota</taxon>
        <taxon>Desulfobacteria</taxon>
        <taxon>Desulfobacterales</taxon>
        <taxon>Desulfobacterales incertae sedis</taxon>
        <taxon>Candidatus Desulfatibia</taxon>
    </lineage>
</organism>
<keyword evidence="4" id="KW-0862">Zinc</keyword>
<keyword evidence="1" id="KW-0645">Protease</keyword>
<dbReference type="PANTHER" id="PTHR30471:SF3">
    <property type="entry name" value="UPF0758 PROTEIN YEES-RELATED"/>
    <property type="match status" value="1"/>
</dbReference>
<dbReference type="InterPro" id="IPR001405">
    <property type="entry name" value="UPF0758"/>
</dbReference>
<evidence type="ECO:0000256" key="4">
    <source>
        <dbReference type="ARBA" id="ARBA00022833"/>
    </source>
</evidence>
<evidence type="ECO:0000256" key="3">
    <source>
        <dbReference type="ARBA" id="ARBA00022801"/>
    </source>
</evidence>
<dbReference type="InterPro" id="IPR046778">
    <property type="entry name" value="UPF0758_N"/>
</dbReference>
<dbReference type="Proteomes" id="UP000603434">
    <property type="component" value="Unassembled WGS sequence"/>
</dbReference>
<dbReference type="AlphaFoldDB" id="A0A8J6NVA2"/>
<dbReference type="PROSITE" id="PS01302">
    <property type="entry name" value="UPF0758"/>
    <property type="match status" value="1"/>
</dbReference>
<dbReference type="Pfam" id="PF20582">
    <property type="entry name" value="UPF0758_N"/>
    <property type="match status" value="1"/>
</dbReference>
<keyword evidence="2" id="KW-0479">Metal-binding</keyword>
<evidence type="ECO:0000256" key="2">
    <source>
        <dbReference type="ARBA" id="ARBA00022723"/>
    </source>
</evidence>
<comment type="similarity">
    <text evidence="6">Belongs to the UPF0758 family.</text>
</comment>
<dbReference type="InterPro" id="IPR020891">
    <property type="entry name" value="UPF0758_CS"/>
</dbReference>
<dbReference type="InterPro" id="IPR037518">
    <property type="entry name" value="MPN"/>
</dbReference>
<dbReference type="GO" id="GO:0008237">
    <property type="term" value="F:metallopeptidase activity"/>
    <property type="evidence" value="ECO:0007669"/>
    <property type="project" value="UniProtKB-KW"/>
</dbReference>
<evidence type="ECO:0000313" key="8">
    <source>
        <dbReference type="EMBL" id="MBC8361303.1"/>
    </source>
</evidence>
<sequence length="219" mass="23840">MKPIKELPSFDRPREKLAAKGAKALSDIELLATLLGSGVKGKGVFKISHAILRELDNHKETIDIKTLVSIEGVGFAKACQIVAAFEFARRRLLKESTFVRKAEDILPLISYIADKKQEYFLCISLSGANEVIGNRIVTVGLLNTNQVHPREVFADAISDRAASIILAHNHPSGILTPSADDVATTRQLVDAGNIIGISVLDHIIVTKNGFLSFKEKGLM</sequence>
<reference evidence="8 9" key="1">
    <citation type="submission" date="2020-08" db="EMBL/GenBank/DDBJ databases">
        <title>Bridging the membrane lipid divide: bacteria of the FCB group superphylum have the potential to synthesize archaeal ether lipids.</title>
        <authorList>
            <person name="Villanueva L."/>
            <person name="Von Meijenfeldt F.A.B."/>
            <person name="Westbye A.B."/>
            <person name="Yadav S."/>
            <person name="Hopmans E.C."/>
            <person name="Dutilh B.E."/>
            <person name="Sinninghe Damste J.S."/>
        </authorList>
    </citation>
    <scope>NUCLEOTIDE SEQUENCE [LARGE SCALE GENOMIC DNA]</scope>
    <source>
        <strain evidence="8">NIOZ-UU30</strain>
    </source>
</reference>
<dbReference type="NCBIfam" id="TIGR00608">
    <property type="entry name" value="radc"/>
    <property type="match status" value="1"/>
</dbReference>
<keyword evidence="3" id="KW-0378">Hydrolase</keyword>
<dbReference type="PROSITE" id="PS50249">
    <property type="entry name" value="MPN"/>
    <property type="match status" value="1"/>
</dbReference>
<comment type="caution">
    <text evidence="8">The sequence shown here is derived from an EMBL/GenBank/DDBJ whole genome shotgun (WGS) entry which is preliminary data.</text>
</comment>
<dbReference type="InterPro" id="IPR025657">
    <property type="entry name" value="RadC_JAB"/>
</dbReference>
<evidence type="ECO:0000313" key="9">
    <source>
        <dbReference type="Proteomes" id="UP000603434"/>
    </source>
</evidence>
<gene>
    <name evidence="8" type="primary">radC</name>
    <name evidence="8" type="ORF">H8E23_07890</name>
</gene>
<dbReference type="GO" id="GO:0006508">
    <property type="term" value="P:proteolysis"/>
    <property type="evidence" value="ECO:0007669"/>
    <property type="project" value="UniProtKB-KW"/>
</dbReference>
<keyword evidence="5" id="KW-0482">Metalloprotease</keyword>
<dbReference type="Gene3D" id="3.40.140.10">
    <property type="entry name" value="Cytidine Deaminase, domain 2"/>
    <property type="match status" value="1"/>
</dbReference>
<proteinExistence type="inferred from homology"/>
<dbReference type="CDD" id="cd08071">
    <property type="entry name" value="MPN_DUF2466"/>
    <property type="match status" value="1"/>
</dbReference>
<name>A0A8J6NVA2_9BACT</name>
<accession>A0A8J6NVA2</accession>
<dbReference type="Pfam" id="PF04002">
    <property type="entry name" value="RadC"/>
    <property type="match status" value="1"/>
</dbReference>
<dbReference type="EMBL" id="JACNJH010000129">
    <property type="protein sequence ID" value="MBC8361303.1"/>
    <property type="molecule type" value="Genomic_DNA"/>
</dbReference>
<dbReference type="GO" id="GO:0046872">
    <property type="term" value="F:metal ion binding"/>
    <property type="evidence" value="ECO:0007669"/>
    <property type="project" value="UniProtKB-KW"/>
</dbReference>
<evidence type="ECO:0000256" key="6">
    <source>
        <dbReference type="RuleBase" id="RU003797"/>
    </source>
</evidence>
<evidence type="ECO:0000256" key="1">
    <source>
        <dbReference type="ARBA" id="ARBA00022670"/>
    </source>
</evidence>
<dbReference type="PANTHER" id="PTHR30471">
    <property type="entry name" value="DNA REPAIR PROTEIN RADC"/>
    <property type="match status" value="1"/>
</dbReference>
<evidence type="ECO:0000259" key="7">
    <source>
        <dbReference type="PROSITE" id="PS50249"/>
    </source>
</evidence>